<reference evidence="4" key="1">
    <citation type="submission" date="2020-10" db="EMBL/GenBank/DDBJ databases">
        <authorList>
            <person name="Gilroy R."/>
        </authorList>
    </citation>
    <scope>NUCLEOTIDE SEQUENCE</scope>
    <source>
        <strain evidence="4">CHK188-20938</strain>
    </source>
</reference>
<keyword evidence="2" id="KW-0808">Transferase</keyword>
<dbReference type="InterPro" id="IPR001173">
    <property type="entry name" value="Glyco_trans_2-like"/>
</dbReference>
<dbReference type="PANTHER" id="PTHR22916:SF51">
    <property type="entry name" value="GLYCOSYLTRANSFERASE EPSH-RELATED"/>
    <property type="match status" value="1"/>
</dbReference>
<evidence type="ECO:0000259" key="3">
    <source>
        <dbReference type="Pfam" id="PF00535"/>
    </source>
</evidence>
<comment type="caution">
    <text evidence="4">The sequence shown here is derived from an EMBL/GenBank/DDBJ whole genome shotgun (WGS) entry which is preliminary data.</text>
</comment>
<evidence type="ECO:0000313" key="4">
    <source>
        <dbReference type="EMBL" id="HIV25612.1"/>
    </source>
</evidence>
<gene>
    <name evidence="4" type="ORF">IAB71_07500</name>
</gene>
<feature type="domain" description="Glycosyltransferase 2-like" evidence="3">
    <location>
        <begin position="5"/>
        <end position="144"/>
    </location>
</feature>
<evidence type="ECO:0000256" key="2">
    <source>
        <dbReference type="ARBA" id="ARBA00022679"/>
    </source>
</evidence>
<name>A0A9D1P3G1_9FIRM</name>
<dbReference type="Proteomes" id="UP000824169">
    <property type="component" value="Unassembled WGS sequence"/>
</dbReference>
<dbReference type="EMBL" id="DVOO01000022">
    <property type="protein sequence ID" value="HIV25612.1"/>
    <property type="molecule type" value="Genomic_DNA"/>
</dbReference>
<dbReference type="SUPFAM" id="SSF53448">
    <property type="entry name" value="Nucleotide-diphospho-sugar transferases"/>
    <property type="match status" value="1"/>
</dbReference>
<dbReference type="Pfam" id="PF00535">
    <property type="entry name" value="Glycos_transf_2"/>
    <property type="match status" value="1"/>
</dbReference>
<dbReference type="AlphaFoldDB" id="A0A9D1P3G1"/>
<proteinExistence type="predicted"/>
<protein>
    <submittedName>
        <fullName evidence="4">Glycosyltransferase family 2 protein</fullName>
    </submittedName>
</protein>
<dbReference type="InterPro" id="IPR029044">
    <property type="entry name" value="Nucleotide-diphossugar_trans"/>
</dbReference>
<reference evidence="4" key="2">
    <citation type="journal article" date="2021" name="PeerJ">
        <title>Extensive microbial diversity within the chicken gut microbiome revealed by metagenomics and culture.</title>
        <authorList>
            <person name="Gilroy R."/>
            <person name="Ravi A."/>
            <person name="Getino M."/>
            <person name="Pursley I."/>
            <person name="Horton D.L."/>
            <person name="Alikhan N.F."/>
            <person name="Baker D."/>
            <person name="Gharbi K."/>
            <person name="Hall N."/>
            <person name="Watson M."/>
            <person name="Adriaenssens E.M."/>
            <person name="Foster-Nyarko E."/>
            <person name="Jarju S."/>
            <person name="Secka A."/>
            <person name="Antonio M."/>
            <person name="Oren A."/>
            <person name="Chaudhuri R.R."/>
            <person name="La Ragione R."/>
            <person name="Hildebrand F."/>
            <person name="Pallen M.J."/>
        </authorList>
    </citation>
    <scope>NUCLEOTIDE SEQUENCE</scope>
    <source>
        <strain evidence="4">CHK188-20938</strain>
    </source>
</reference>
<dbReference type="Gene3D" id="3.90.550.10">
    <property type="entry name" value="Spore Coat Polysaccharide Biosynthesis Protein SpsA, Chain A"/>
    <property type="match status" value="1"/>
</dbReference>
<organism evidence="4 5">
    <name type="scientific">Candidatus Scatomonas pullistercoris</name>
    <dbReference type="NCBI Taxonomy" id="2840920"/>
    <lineage>
        <taxon>Bacteria</taxon>
        <taxon>Bacillati</taxon>
        <taxon>Bacillota</taxon>
        <taxon>Clostridia</taxon>
        <taxon>Lachnospirales</taxon>
        <taxon>Lachnospiraceae</taxon>
        <taxon>Lachnospiraceae incertae sedis</taxon>
        <taxon>Candidatus Scatomonas</taxon>
    </lineage>
</organism>
<dbReference type="GO" id="GO:0016757">
    <property type="term" value="F:glycosyltransferase activity"/>
    <property type="evidence" value="ECO:0007669"/>
    <property type="project" value="UniProtKB-KW"/>
</dbReference>
<sequence>MKILSVAVPCYNSEAYMRKCIDSLLTGGEDVEILIVDDGSVKDATPEIADEYAEKYPTIVKAIHQENKGHGGAVNTGLEHATGLYFKVVDSDDWVNEEAYREILKTLGEIIRGPRNVDVLFSNYVYEKEGAEKKRVMRYTKSFPVGRIFGWDEMKRLGPSHYVLMHSLIFRTELLRECGLKLPEHTFYVDNLFAFIPFPSVKTMYYLDVNFYRYYIGRADQSVNETVMIGRLDQQLRVNRQMIEFMSEQKGMKPNQREFMIHSLTIIMTVSSIMLIRSGTEESLYKKRELWEYLKKHDFTVFLRIRWGLVGSAMNLPGKGGRKLSVYGYKLCQKIYGFN</sequence>
<accession>A0A9D1P3G1</accession>
<dbReference type="PANTHER" id="PTHR22916">
    <property type="entry name" value="GLYCOSYLTRANSFERASE"/>
    <property type="match status" value="1"/>
</dbReference>
<keyword evidence="1" id="KW-0328">Glycosyltransferase</keyword>
<evidence type="ECO:0000313" key="5">
    <source>
        <dbReference type="Proteomes" id="UP000824169"/>
    </source>
</evidence>
<evidence type="ECO:0000256" key="1">
    <source>
        <dbReference type="ARBA" id="ARBA00022676"/>
    </source>
</evidence>
<dbReference type="CDD" id="cd00761">
    <property type="entry name" value="Glyco_tranf_GTA_type"/>
    <property type="match status" value="1"/>
</dbReference>